<sequence>MKAQENRRRNKITNVATVYTSSTCPYCTMMINYLKEQNIPYKEVNVQKDQAAGQKLVEKTGQMGVPQTEINGKWVIGFDMDGIQEALKG</sequence>
<accession>A0A927MQ04</accession>
<gene>
    <name evidence="2" type="ORF">H4683_002356</name>
</gene>
<dbReference type="Gene3D" id="3.40.30.10">
    <property type="entry name" value="Glutaredoxin"/>
    <property type="match status" value="1"/>
</dbReference>
<evidence type="ECO:0000313" key="2">
    <source>
        <dbReference type="EMBL" id="MBE1555251.1"/>
    </source>
</evidence>
<dbReference type="AlphaFoldDB" id="A0A927MQ04"/>
<organism evidence="2 3">
    <name type="scientific">Sporosarcina limicola</name>
    <dbReference type="NCBI Taxonomy" id="34101"/>
    <lineage>
        <taxon>Bacteria</taxon>
        <taxon>Bacillati</taxon>
        <taxon>Bacillota</taxon>
        <taxon>Bacilli</taxon>
        <taxon>Bacillales</taxon>
        <taxon>Caryophanaceae</taxon>
        <taxon>Sporosarcina</taxon>
    </lineage>
</organism>
<dbReference type="InterPro" id="IPR051548">
    <property type="entry name" value="Grx-like_ET"/>
</dbReference>
<evidence type="ECO:0000313" key="3">
    <source>
        <dbReference type="Proteomes" id="UP000658225"/>
    </source>
</evidence>
<dbReference type="PANTHER" id="PTHR34386">
    <property type="entry name" value="GLUTAREDOXIN"/>
    <property type="match status" value="1"/>
</dbReference>
<comment type="caution">
    <text evidence="2">The sequence shown here is derived from an EMBL/GenBank/DDBJ whole genome shotgun (WGS) entry which is preliminary data.</text>
</comment>
<dbReference type="SUPFAM" id="SSF52833">
    <property type="entry name" value="Thioredoxin-like"/>
    <property type="match status" value="1"/>
</dbReference>
<keyword evidence="3" id="KW-1185">Reference proteome</keyword>
<evidence type="ECO:0000259" key="1">
    <source>
        <dbReference type="Pfam" id="PF00462"/>
    </source>
</evidence>
<dbReference type="Proteomes" id="UP000658225">
    <property type="component" value="Unassembled WGS sequence"/>
</dbReference>
<dbReference type="GO" id="GO:0045454">
    <property type="term" value="P:cell redox homeostasis"/>
    <property type="evidence" value="ECO:0007669"/>
    <property type="project" value="TreeGrafter"/>
</dbReference>
<protein>
    <submittedName>
        <fullName evidence="2">Glutaredoxin-like YruB-family protein</fullName>
    </submittedName>
</protein>
<reference evidence="2" key="1">
    <citation type="submission" date="2020-10" db="EMBL/GenBank/DDBJ databases">
        <title>Genomic Encyclopedia of Type Strains, Phase IV (KMG-IV): sequencing the most valuable type-strain genomes for metagenomic binning, comparative biology and taxonomic classification.</title>
        <authorList>
            <person name="Goeker M."/>
        </authorList>
    </citation>
    <scope>NUCLEOTIDE SEQUENCE</scope>
    <source>
        <strain evidence="2">DSM 13886</strain>
    </source>
</reference>
<proteinExistence type="predicted"/>
<name>A0A927MQ04_9BACL</name>
<dbReference type="PANTHER" id="PTHR34386:SF1">
    <property type="entry name" value="GLUTAREDOXIN-LIKE PROTEIN NRDH"/>
    <property type="match status" value="1"/>
</dbReference>
<dbReference type="EMBL" id="JADBEL010000012">
    <property type="protein sequence ID" value="MBE1555251.1"/>
    <property type="molecule type" value="Genomic_DNA"/>
</dbReference>
<dbReference type="CDD" id="cd02976">
    <property type="entry name" value="NrdH"/>
    <property type="match status" value="1"/>
</dbReference>
<feature type="domain" description="Glutaredoxin" evidence="1">
    <location>
        <begin position="17"/>
        <end position="75"/>
    </location>
</feature>
<dbReference type="InterPro" id="IPR002109">
    <property type="entry name" value="Glutaredoxin"/>
</dbReference>
<dbReference type="RefSeq" id="WP_192598991.1">
    <property type="nucleotide sequence ID" value="NZ_JADBEL010000012.1"/>
</dbReference>
<dbReference type="InterPro" id="IPR036249">
    <property type="entry name" value="Thioredoxin-like_sf"/>
</dbReference>
<dbReference type="Pfam" id="PF00462">
    <property type="entry name" value="Glutaredoxin"/>
    <property type="match status" value="1"/>
</dbReference>
<dbReference type="PROSITE" id="PS51354">
    <property type="entry name" value="GLUTAREDOXIN_2"/>
    <property type="match status" value="1"/>
</dbReference>
<dbReference type="GO" id="GO:0009055">
    <property type="term" value="F:electron transfer activity"/>
    <property type="evidence" value="ECO:0007669"/>
    <property type="project" value="TreeGrafter"/>
</dbReference>